<evidence type="ECO:0000256" key="1">
    <source>
        <dbReference type="SAM" id="MobiDB-lite"/>
    </source>
</evidence>
<proteinExistence type="predicted"/>
<reference evidence="2" key="2">
    <citation type="submission" date="2017-10" db="EMBL/GenBank/DDBJ databases">
        <title>Ladona fulva Genome sequencing and assembly.</title>
        <authorList>
            <person name="Murali S."/>
            <person name="Richards S."/>
            <person name="Bandaranaike D."/>
            <person name="Bellair M."/>
            <person name="Blankenburg K."/>
            <person name="Chao H."/>
            <person name="Dinh H."/>
            <person name="Doddapaneni H."/>
            <person name="Dugan-Rocha S."/>
            <person name="Elkadiri S."/>
            <person name="Gnanaolivu R."/>
            <person name="Hernandez B."/>
            <person name="Skinner E."/>
            <person name="Javaid M."/>
            <person name="Lee S."/>
            <person name="Li M."/>
            <person name="Ming W."/>
            <person name="Munidasa M."/>
            <person name="Muniz J."/>
            <person name="Nguyen L."/>
            <person name="Hughes D."/>
            <person name="Osuji N."/>
            <person name="Pu L.-L."/>
            <person name="Puazo M."/>
            <person name="Qu C."/>
            <person name="Quiroz J."/>
            <person name="Raj R."/>
            <person name="Weissenberger G."/>
            <person name="Xin Y."/>
            <person name="Zou X."/>
            <person name="Han Y."/>
            <person name="Worley K."/>
            <person name="Muzny D."/>
            <person name="Gibbs R."/>
        </authorList>
    </citation>
    <scope>NUCLEOTIDE SEQUENCE</scope>
    <source>
        <strain evidence="2">Sampled in the wild</strain>
    </source>
</reference>
<feature type="region of interest" description="Disordered" evidence="1">
    <location>
        <begin position="1"/>
        <end position="91"/>
    </location>
</feature>
<name>A0A8K0PBI1_LADFU</name>
<dbReference type="EMBL" id="KZ312435">
    <property type="protein sequence ID" value="KAG8240202.1"/>
    <property type="molecule type" value="Genomic_DNA"/>
</dbReference>
<accession>A0A8K0PBI1</accession>
<protein>
    <submittedName>
        <fullName evidence="2">Uncharacterized protein</fullName>
    </submittedName>
</protein>
<evidence type="ECO:0000313" key="3">
    <source>
        <dbReference type="Proteomes" id="UP000792457"/>
    </source>
</evidence>
<reference evidence="2" key="1">
    <citation type="submission" date="2013-04" db="EMBL/GenBank/DDBJ databases">
        <authorList>
            <person name="Qu J."/>
            <person name="Murali S.C."/>
            <person name="Bandaranaike D."/>
            <person name="Bellair M."/>
            <person name="Blankenburg K."/>
            <person name="Chao H."/>
            <person name="Dinh H."/>
            <person name="Doddapaneni H."/>
            <person name="Downs B."/>
            <person name="Dugan-Rocha S."/>
            <person name="Elkadiri S."/>
            <person name="Gnanaolivu R.D."/>
            <person name="Hernandez B."/>
            <person name="Javaid M."/>
            <person name="Jayaseelan J.C."/>
            <person name="Lee S."/>
            <person name="Li M."/>
            <person name="Ming W."/>
            <person name="Munidasa M."/>
            <person name="Muniz J."/>
            <person name="Nguyen L."/>
            <person name="Ongeri F."/>
            <person name="Osuji N."/>
            <person name="Pu L.-L."/>
            <person name="Puazo M."/>
            <person name="Qu C."/>
            <person name="Quiroz J."/>
            <person name="Raj R."/>
            <person name="Weissenberger G."/>
            <person name="Xin Y."/>
            <person name="Zou X."/>
            <person name="Han Y."/>
            <person name="Richards S."/>
            <person name="Worley K."/>
            <person name="Muzny D."/>
            <person name="Gibbs R."/>
        </authorList>
    </citation>
    <scope>NUCLEOTIDE SEQUENCE</scope>
    <source>
        <strain evidence="2">Sampled in the wild</strain>
    </source>
</reference>
<evidence type="ECO:0000313" key="2">
    <source>
        <dbReference type="EMBL" id="KAG8240202.1"/>
    </source>
</evidence>
<dbReference type="AlphaFoldDB" id="A0A8K0PBI1"/>
<dbReference type="Proteomes" id="UP000792457">
    <property type="component" value="Unassembled WGS sequence"/>
</dbReference>
<sequence length="91" mass="9602">MKPWCGTLEEGDEASQEETDAAGADSLAEADNPGEPDRENCELGDKEDLQRGVGQGSTKGGPRTALLSGKADCGTRDEQNGRRTLPPTQDL</sequence>
<feature type="compositionally biased region" description="Basic and acidic residues" evidence="1">
    <location>
        <begin position="35"/>
        <end position="50"/>
    </location>
</feature>
<organism evidence="2 3">
    <name type="scientific">Ladona fulva</name>
    <name type="common">Scarce chaser dragonfly</name>
    <name type="synonym">Libellula fulva</name>
    <dbReference type="NCBI Taxonomy" id="123851"/>
    <lineage>
        <taxon>Eukaryota</taxon>
        <taxon>Metazoa</taxon>
        <taxon>Ecdysozoa</taxon>
        <taxon>Arthropoda</taxon>
        <taxon>Hexapoda</taxon>
        <taxon>Insecta</taxon>
        <taxon>Pterygota</taxon>
        <taxon>Palaeoptera</taxon>
        <taxon>Odonata</taxon>
        <taxon>Epiprocta</taxon>
        <taxon>Anisoptera</taxon>
        <taxon>Libelluloidea</taxon>
        <taxon>Libellulidae</taxon>
        <taxon>Ladona</taxon>
    </lineage>
</organism>
<gene>
    <name evidence="2" type="ORF">J437_LFUL016699</name>
</gene>
<comment type="caution">
    <text evidence="2">The sequence shown here is derived from an EMBL/GenBank/DDBJ whole genome shotgun (WGS) entry which is preliminary data.</text>
</comment>
<feature type="compositionally biased region" description="Acidic residues" evidence="1">
    <location>
        <begin position="9"/>
        <end position="20"/>
    </location>
</feature>
<keyword evidence="3" id="KW-1185">Reference proteome</keyword>